<evidence type="ECO:0000256" key="4">
    <source>
        <dbReference type="ARBA" id="ARBA00022438"/>
    </source>
</evidence>
<comment type="similarity">
    <text evidence="3 8">Belongs to the peptidase S33 family.</text>
</comment>
<dbReference type="InterPro" id="IPR005944">
    <property type="entry name" value="Pro_iminopeptidase"/>
</dbReference>
<dbReference type="GO" id="GO:0016787">
    <property type="term" value="F:hydrolase activity"/>
    <property type="evidence" value="ECO:0007669"/>
    <property type="project" value="UniProtKB-KW"/>
</dbReference>
<dbReference type="PANTHER" id="PTHR43722:SF1">
    <property type="entry name" value="PROLINE IMINOPEPTIDASE"/>
    <property type="match status" value="1"/>
</dbReference>
<evidence type="ECO:0000259" key="9">
    <source>
        <dbReference type="Pfam" id="PF00561"/>
    </source>
</evidence>
<dbReference type="Pfam" id="PF00561">
    <property type="entry name" value="Abhydrolase_1"/>
    <property type="match status" value="1"/>
</dbReference>
<keyword evidence="6 8" id="KW-0645">Protease</keyword>
<keyword evidence="5 8" id="KW-0963">Cytoplasm</keyword>
<dbReference type="InterPro" id="IPR002410">
    <property type="entry name" value="Peptidase_S33"/>
</dbReference>
<gene>
    <name evidence="10" type="ORF">P7079_01770</name>
</gene>
<dbReference type="PRINTS" id="PR00793">
    <property type="entry name" value="PROAMNOPTASE"/>
</dbReference>
<evidence type="ECO:0000256" key="6">
    <source>
        <dbReference type="ARBA" id="ARBA00022670"/>
    </source>
</evidence>
<evidence type="ECO:0000256" key="3">
    <source>
        <dbReference type="ARBA" id="ARBA00010088"/>
    </source>
</evidence>
<protein>
    <recommendedName>
        <fullName evidence="8">Proline iminopeptidase</fullName>
        <shortName evidence="8">PIP</shortName>
        <ecNumber evidence="8">3.4.11.5</ecNumber>
    </recommendedName>
    <alternativeName>
        <fullName evidence="8">Prolyl aminopeptidase</fullName>
    </alternativeName>
</protein>
<reference evidence="10 11" key="1">
    <citation type="submission" date="2023-03" db="EMBL/GenBank/DDBJ databases">
        <title>Complete genome of Arcanobacterium canis strain DSM 25104 isolated in 2010 from a canine otitis externa in Germany.</title>
        <authorList>
            <person name="Borowiak M."/>
            <person name="Kreitlow A."/>
            <person name="Malorny B."/>
            <person name="Laemmler C."/>
            <person name="Prenger-Berninghoff E."/>
            <person name="Ploetz M."/>
            <person name="Abdulmawjood A."/>
        </authorList>
    </citation>
    <scope>NUCLEOTIDE SEQUENCE [LARGE SCALE GENOMIC DNA]</scope>
    <source>
        <strain evidence="10 11">DSM 25104</strain>
    </source>
</reference>
<dbReference type="RefSeq" id="WP_278013131.1">
    <property type="nucleotide sequence ID" value="NZ_CP121208.1"/>
</dbReference>
<dbReference type="EC" id="3.4.11.5" evidence="8"/>
<name>A0ABY8FYY5_9ACTO</name>
<comment type="subcellular location">
    <subcellularLocation>
        <location evidence="2 8">Cytoplasm</location>
    </subcellularLocation>
</comment>
<comment type="catalytic activity">
    <reaction evidence="1 8">
        <text>Release of N-terminal proline from a peptide.</text>
        <dbReference type="EC" id="3.4.11.5"/>
    </reaction>
</comment>
<organism evidence="10 11">
    <name type="scientific">Arcanobacterium canis</name>
    <dbReference type="NCBI Taxonomy" id="999183"/>
    <lineage>
        <taxon>Bacteria</taxon>
        <taxon>Bacillati</taxon>
        <taxon>Actinomycetota</taxon>
        <taxon>Actinomycetes</taxon>
        <taxon>Actinomycetales</taxon>
        <taxon>Actinomycetaceae</taxon>
        <taxon>Arcanobacterium</taxon>
    </lineage>
</organism>
<dbReference type="PIRSF" id="PIRSF006431">
    <property type="entry name" value="Pept_S33"/>
    <property type="match status" value="1"/>
</dbReference>
<keyword evidence="4 8" id="KW-0031">Aminopeptidase</keyword>
<proteinExistence type="inferred from homology"/>
<keyword evidence="7 8" id="KW-0378">Hydrolase</keyword>
<dbReference type="Proteomes" id="UP001215216">
    <property type="component" value="Chromosome"/>
</dbReference>
<dbReference type="PANTHER" id="PTHR43722">
    <property type="entry name" value="PROLINE IMINOPEPTIDASE"/>
    <property type="match status" value="1"/>
</dbReference>
<evidence type="ECO:0000313" key="10">
    <source>
        <dbReference type="EMBL" id="WFM83736.1"/>
    </source>
</evidence>
<keyword evidence="11" id="KW-1185">Reference proteome</keyword>
<dbReference type="SUPFAM" id="SSF53474">
    <property type="entry name" value="alpha/beta-Hydrolases"/>
    <property type="match status" value="1"/>
</dbReference>
<evidence type="ECO:0000256" key="1">
    <source>
        <dbReference type="ARBA" id="ARBA00001585"/>
    </source>
</evidence>
<dbReference type="EMBL" id="CP121208">
    <property type="protein sequence ID" value="WFM83736.1"/>
    <property type="molecule type" value="Genomic_DNA"/>
</dbReference>
<evidence type="ECO:0000256" key="8">
    <source>
        <dbReference type="PIRNR" id="PIRNR006431"/>
    </source>
</evidence>
<dbReference type="InterPro" id="IPR029058">
    <property type="entry name" value="AB_hydrolase_fold"/>
</dbReference>
<accession>A0ABY8FYY5</accession>
<evidence type="ECO:0000313" key="11">
    <source>
        <dbReference type="Proteomes" id="UP001215216"/>
    </source>
</evidence>
<dbReference type="InterPro" id="IPR000073">
    <property type="entry name" value="AB_hydrolase_1"/>
</dbReference>
<feature type="domain" description="AB hydrolase-1" evidence="9">
    <location>
        <begin position="49"/>
        <end position="159"/>
    </location>
</feature>
<evidence type="ECO:0000256" key="2">
    <source>
        <dbReference type="ARBA" id="ARBA00004496"/>
    </source>
</evidence>
<evidence type="ECO:0000256" key="7">
    <source>
        <dbReference type="ARBA" id="ARBA00022801"/>
    </source>
</evidence>
<sequence>MTHPRSVPFRCGFLARPPDVGAGYDETSTSTGAQIYFEEHGNPDGIPALYLHGGPGRGLGKRGWTELFDPHVWHLVGMDQRGCGQSTPHASDLGEDLSSNTIGALIDDIEALRINLGVEQWVIYAVSWGTTLALAYARAFPQRVRGMVLLALTTTSRWEVEWMSQNVATVFPEAHFSLEQAVVRLEAEVAALERLLRKGEPEVDEVDVDQLRFIERVARLVSYPDSSVRERAIRAWLTWEDAHVSLGMQCPQPPAPRADDADFAILTTHYWAHDGFLDVPLLRDLGGAAAIETEIIHGRMDVSGPLGTAWRLSRLMPNSRLTVVETEGHGGPEMIAHAQAALARMAQSDGPRQASTPTIISH</sequence>
<evidence type="ECO:0000256" key="5">
    <source>
        <dbReference type="ARBA" id="ARBA00022490"/>
    </source>
</evidence>
<dbReference type="Gene3D" id="3.40.50.1820">
    <property type="entry name" value="alpha/beta hydrolase"/>
    <property type="match status" value="1"/>
</dbReference>